<dbReference type="InterPro" id="IPR006696">
    <property type="entry name" value="DUF423"/>
</dbReference>
<dbReference type="Proteomes" id="UP001231616">
    <property type="component" value="Unassembled WGS sequence"/>
</dbReference>
<accession>A0ABT9GVH9</accession>
<dbReference type="RefSeq" id="WP_305892162.1">
    <property type="nucleotide sequence ID" value="NZ_JAUZVZ010000002.1"/>
</dbReference>
<evidence type="ECO:0000313" key="2">
    <source>
        <dbReference type="EMBL" id="MDP4534894.1"/>
    </source>
</evidence>
<keyword evidence="1" id="KW-0812">Transmembrane</keyword>
<keyword evidence="3" id="KW-1185">Reference proteome</keyword>
<evidence type="ECO:0000313" key="3">
    <source>
        <dbReference type="Proteomes" id="UP001231616"/>
    </source>
</evidence>
<keyword evidence="1" id="KW-1133">Transmembrane helix</keyword>
<gene>
    <name evidence="2" type="ORF">Q3O60_01670</name>
</gene>
<sequence>MTLWQRFSLSAAGLYGALWVGLAAAAMHLWQGQLDAMALNRLFSAMAILAMHTLAILALSLHAQGRRRYAAVLLCWHLGSWLFVYTLLAAVFQLPFHVGRLAPIGGQLLIVGWLLLAFSPWFRKIP</sequence>
<dbReference type="Pfam" id="PF04241">
    <property type="entry name" value="DUF423"/>
    <property type="match status" value="1"/>
</dbReference>
<feature type="transmembrane region" description="Helical" evidence="1">
    <location>
        <begin position="42"/>
        <end position="62"/>
    </location>
</feature>
<comment type="caution">
    <text evidence="2">The sequence shown here is derived from an EMBL/GenBank/DDBJ whole genome shotgun (WGS) entry which is preliminary data.</text>
</comment>
<feature type="transmembrane region" description="Helical" evidence="1">
    <location>
        <begin position="69"/>
        <end position="92"/>
    </location>
</feature>
<dbReference type="EMBL" id="JAUZVZ010000002">
    <property type="protein sequence ID" value="MDP4534894.1"/>
    <property type="molecule type" value="Genomic_DNA"/>
</dbReference>
<reference evidence="2 3" key="1">
    <citation type="submission" date="2023-08" db="EMBL/GenBank/DDBJ databases">
        <authorList>
            <person name="Joshi A."/>
            <person name="Thite S."/>
        </authorList>
    </citation>
    <scope>NUCLEOTIDE SEQUENCE [LARGE SCALE GENOMIC DNA]</scope>
    <source>
        <strain evidence="2 3">AC40</strain>
    </source>
</reference>
<feature type="transmembrane region" description="Helical" evidence="1">
    <location>
        <begin position="12"/>
        <end position="30"/>
    </location>
</feature>
<proteinExistence type="predicted"/>
<feature type="transmembrane region" description="Helical" evidence="1">
    <location>
        <begin position="104"/>
        <end position="122"/>
    </location>
</feature>
<organism evidence="2 3">
    <name type="scientific">Alkalimonas collagenimarina</name>
    <dbReference type="NCBI Taxonomy" id="400390"/>
    <lineage>
        <taxon>Bacteria</taxon>
        <taxon>Pseudomonadati</taxon>
        <taxon>Pseudomonadota</taxon>
        <taxon>Gammaproteobacteria</taxon>
        <taxon>Alkalimonas</taxon>
    </lineage>
</organism>
<protein>
    <submittedName>
        <fullName evidence="2">DUF423 domain-containing protein</fullName>
    </submittedName>
</protein>
<evidence type="ECO:0000256" key="1">
    <source>
        <dbReference type="SAM" id="Phobius"/>
    </source>
</evidence>
<name>A0ABT9GVH9_9GAMM</name>
<keyword evidence="1" id="KW-0472">Membrane</keyword>